<dbReference type="InterPro" id="IPR005835">
    <property type="entry name" value="NTP_transferase_dom"/>
</dbReference>
<accession>A0A4R7BP50</accession>
<feature type="domain" description="Nucleotidyl transferase" evidence="3">
    <location>
        <begin position="530"/>
        <end position="758"/>
    </location>
</feature>
<dbReference type="InterPro" id="IPR003442">
    <property type="entry name" value="T6A_TsaE"/>
</dbReference>
<dbReference type="InterPro" id="IPR050065">
    <property type="entry name" value="GlmU-like"/>
</dbReference>
<dbReference type="Gene3D" id="3.90.550.10">
    <property type="entry name" value="Spore Coat Polysaccharide Biosynthesis Protein SpsA, Chain A"/>
    <property type="match status" value="1"/>
</dbReference>
<dbReference type="InterPro" id="IPR029044">
    <property type="entry name" value="Nucleotide-diphossugar_trans"/>
</dbReference>
<dbReference type="Pfam" id="PF02367">
    <property type="entry name" value="TsaE"/>
    <property type="match status" value="1"/>
</dbReference>
<protein>
    <submittedName>
        <fullName evidence="5">tRNA threonylcarbamoyl adenosine modification protein YjeE</fullName>
    </submittedName>
</protein>
<evidence type="ECO:0000259" key="3">
    <source>
        <dbReference type="Pfam" id="PF00483"/>
    </source>
</evidence>
<dbReference type="CDD" id="cd06422">
    <property type="entry name" value="NTP_transferase_like_1"/>
    <property type="match status" value="1"/>
</dbReference>
<dbReference type="Gene3D" id="3.90.1200.10">
    <property type="match status" value="1"/>
</dbReference>
<keyword evidence="1" id="KW-0808">Transferase</keyword>
<evidence type="ECO:0000259" key="4">
    <source>
        <dbReference type="Pfam" id="PF01636"/>
    </source>
</evidence>
<name>A0A4R7BP50_9HYPH</name>
<proteinExistence type="predicted"/>
<keyword evidence="2" id="KW-0548">Nucleotidyltransferase</keyword>
<dbReference type="InterPro" id="IPR027417">
    <property type="entry name" value="P-loop_NTPase"/>
</dbReference>
<dbReference type="Gene3D" id="3.30.200.20">
    <property type="entry name" value="Phosphorylase Kinase, domain 1"/>
    <property type="match status" value="1"/>
</dbReference>
<gene>
    <name evidence="5" type="ORF">EV668_4421</name>
</gene>
<dbReference type="EMBL" id="SNZR01000016">
    <property type="protein sequence ID" value="TDR87340.1"/>
    <property type="molecule type" value="Genomic_DNA"/>
</dbReference>
<dbReference type="SUPFAM" id="SSF56112">
    <property type="entry name" value="Protein kinase-like (PK-like)"/>
    <property type="match status" value="1"/>
</dbReference>
<dbReference type="Pfam" id="PF00483">
    <property type="entry name" value="NTP_transferase"/>
    <property type="match status" value="1"/>
</dbReference>
<feature type="domain" description="Aminoglycoside phosphotransferase" evidence="4">
    <location>
        <begin position="182"/>
        <end position="435"/>
    </location>
</feature>
<dbReference type="AlphaFoldDB" id="A0A4R7BP50"/>
<dbReference type="Gene3D" id="3.40.50.300">
    <property type="entry name" value="P-loop containing nucleotide triphosphate hydrolases"/>
    <property type="match status" value="1"/>
</dbReference>
<dbReference type="Pfam" id="PF01636">
    <property type="entry name" value="APH"/>
    <property type="match status" value="1"/>
</dbReference>
<evidence type="ECO:0000256" key="2">
    <source>
        <dbReference type="ARBA" id="ARBA00022695"/>
    </source>
</evidence>
<sequence length="773" mass="83228">MSEAPPKEAGGPGREIVPLPDEAATLRLGHRIGSELQPGDIVALHGPIGAGKTTLARAILRAHLGDPELEAPSPTFTLVQSYDGPAGPVVHADLYRIAGEGELVELGFEDLQTTALIVEWPERSPSLLARPRLDVALSLDTATGRREAVLSGEGALRGRMARTIALEAMVAEAGWGDARRLPMSGDASTRLYQRLEKPSGETAILMISPPRPDGPPVRRGKPYSAIARLAETVDAFVAVDRGLLAQGFSAPRIHAEDLDVGLLLIEDLGPGLVVDADGPIPDRYAEATRCLADLHGRSLPTSLPVAEGRSHTIPPYDLDAMLIEVDLLLDWYLPHVAGRDPSGSVRAEFAHAWREALEGPLTGPQTWALRDYHSPNLIWLPERDGLARVGMIDFQDAVMGPPAYDVASLLQDARVTVPPELELRLLGIYASARRAADPEFDTASFAAHYAIMAAQRATKILGIFARLDRRDGKPHYLRHLPRISDYLLRNLDHPALARLKSWFAEAVPDLFPQPVGEPTEEAAGAVIDTAMVLAAGLGQRMRPITDTLPKPLVRIGGRTMLDHALGRLRDAGIPSAVVNVHHLADQIEARIEEHAAEIGEPAVTISDERDALLETGGGVKRALPLLGETFLAMNSDSLWTESGGSNLARLIEAWRPDEMDALLLLADRDSLGYDGAGDFRRDEAGRLARRGEDDTAPYVYAGVGIFRRGSFEETPDGAFSLNLIFDRAIAAGRLYGVVLDGEWLHVGTPEAIPQAEERLAGGEAASGLRPSSS</sequence>
<dbReference type="OrthoDB" id="9809275at2"/>
<evidence type="ECO:0000313" key="6">
    <source>
        <dbReference type="Proteomes" id="UP000295122"/>
    </source>
</evidence>
<organism evidence="5 6">
    <name type="scientific">Enterovirga rhinocerotis</name>
    <dbReference type="NCBI Taxonomy" id="1339210"/>
    <lineage>
        <taxon>Bacteria</taxon>
        <taxon>Pseudomonadati</taxon>
        <taxon>Pseudomonadota</taxon>
        <taxon>Alphaproteobacteria</taxon>
        <taxon>Hyphomicrobiales</taxon>
        <taxon>Methylobacteriaceae</taxon>
        <taxon>Enterovirga</taxon>
    </lineage>
</organism>
<evidence type="ECO:0000256" key="1">
    <source>
        <dbReference type="ARBA" id="ARBA00022679"/>
    </source>
</evidence>
<dbReference type="NCBIfam" id="TIGR00150">
    <property type="entry name" value="T6A_YjeE"/>
    <property type="match status" value="1"/>
</dbReference>
<dbReference type="PANTHER" id="PTHR43584:SF8">
    <property type="entry name" value="N-ACETYLMURAMATE ALPHA-1-PHOSPHATE URIDYLYLTRANSFERASE"/>
    <property type="match status" value="1"/>
</dbReference>
<dbReference type="GO" id="GO:0016779">
    <property type="term" value="F:nucleotidyltransferase activity"/>
    <property type="evidence" value="ECO:0007669"/>
    <property type="project" value="UniProtKB-KW"/>
</dbReference>
<dbReference type="SUPFAM" id="SSF53448">
    <property type="entry name" value="Nucleotide-diphospho-sugar transferases"/>
    <property type="match status" value="1"/>
</dbReference>
<evidence type="ECO:0000313" key="5">
    <source>
        <dbReference type="EMBL" id="TDR87340.1"/>
    </source>
</evidence>
<dbReference type="GO" id="GO:0002949">
    <property type="term" value="P:tRNA threonylcarbamoyladenosine modification"/>
    <property type="evidence" value="ECO:0007669"/>
    <property type="project" value="InterPro"/>
</dbReference>
<dbReference type="PANTHER" id="PTHR43584">
    <property type="entry name" value="NUCLEOTIDYL TRANSFERASE"/>
    <property type="match status" value="1"/>
</dbReference>
<dbReference type="Proteomes" id="UP000295122">
    <property type="component" value="Unassembled WGS sequence"/>
</dbReference>
<dbReference type="InterPro" id="IPR002575">
    <property type="entry name" value="Aminoglycoside_PTrfase"/>
</dbReference>
<dbReference type="InterPro" id="IPR011009">
    <property type="entry name" value="Kinase-like_dom_sf"/>
</dbReference>
<comment type="caution">
    <text evidence="5">The sequence shown here is derived from an EMBL/GenBank/DDBJ whole genome shotgun (WGS) entry which is preliminary data.</text>
</comment>
<reference evidence="5 6" key="1">
    <citation type="submission" date="2019-03" db="EMBL/GenBank/DDBJ databases">
        <title>Genomic Encyclopedia of Type Strains, Phase IV (KMG-IV): sequencing the most valuable type-strain genomes for metagenomic binning, comparative biology and taxonomic classification.</title>
        <authorList>
            <person name="Goeker M."/>
        </authorList>
    </citation>
    <scope>NUCLEOTIDE SEQUENCE [LARGE SCALE GENOMIC DNA]</scope>
    <source>
        <strain evidence="5 6">DSM 25903</strain>
    </source>
</reference>
<keyword evidence="6" id="KW-1185">Reference proteome</keyword>
<dbReference type="SUPFAM" id="SSF52540">
    <property type="entry name" value="P-loop containing nucleoside triphosphate hydrolases"/>
    <property type="match status" value="1"/>
</dbReference>